<name>A0AAD9E707_9PEZI</name>
<evidence type="ECO:0000313" key="2">
    <source>
        <dbReference type="EMBL" id="KAK1837720.1"/>
    </source>
</evidence>
<reference evidence="2" key="1">
    <citation type="submission" date="2023-01" db="EMBL/GenBank/DDBJ databases">
        <title>Colletotrichum chrysophilum M932 genome sequence.</title>
        <authorList>
            <person name="Baroncelli R."/>
        </authorList>
    </citation>
    <scope>NUCLEOTIDE SEQUENCE</scope>
    <source>
        <strain evidence="2">M932</strain>
    </source>
</reference>
<feature type="compositionally biased region" description="Gly residues" evidence="1">
    <location>
        <begin position="66"/>
        <end position="76"/>
    </location>
</feature>
<gene>
    <name evidence="2" type="ORF">CCHR01_19658</name>
</gene>
<dbReference type="Proteomes" id="UP001243330">
    <property type="component" value="Unassembled WGS sequence"/>
</dbReference>
<comment type="caution">
    <text evidence="2">The sequence shown here is derived from an EMBL/GenBank/DDBJ whole genome shotgun (WGS) entry which is preliminary data.</text>
</comment>
<evidence type="ECO:0000256" key="1">
    <source>
        <dbReference type="SAM" id="MobiDB-lite"/>
    </source>
</evidence>
<feature type="compositionally biased region" description="Low complexity" evidence="1">
    <location>
        <begin position="50"/>
        <end position="65"/>
    </location>
</feature>
<feature type="non-terminal residue" evidence="2">
    <location>
        <position position="125"/>
    </location>
</feature>
<dbReference type="EMBL" id="JAQOWY010001045">
    <property type="protein sequence ID" value="KAK1837720.1"/>
    <property type="molecule type" value="Genomic_DNA"/>
</dbReference>
<proteinExistence type="predicted"/>
<dbReference type="AlphaFoldDB" id="A0AAD9E707"/>
<feature type="region of interest" description="Disordered" evidence="1">
    <location>
        <begin position="45"/>
        <end position="125"/>
    </location>
</feature>
<sequence length="125" mass="13863">HPAPPAKPPSGNIFSSTTVRNLLNKTTDFVDQTIAPYLQEHRYRPPYFTQYPPQGYHPHQQQGYQYGNGYGFGRGCPSGRPLQPGQYGYSQAQSPPQGYTPPSQPTYATTPQAARENPDVPSRPT</sequence>
<keyword evidence="3" id="KW-1185">Reference proteome</keyword>
<protein>
    <submittedName>
        <fullName evidence="2">Uncharacterized protein</fullName>
    </submittedName>
</protein>
<organism evidence="2 3">
    <name type="scientific">Colletotrichum chrysophilum</name>
    <dbReference type="NCBI Taxonomy" id="1836956"/>
    <lineage>
        <taxon>Eukaryota</taxon>
        <taxon>Fungi</taxon>
        <taxon>Dikarya</taxon>
        <taxon>Ascomycota</taxon>
        <taxon>Pezizomycotina</taxon>
        <taxon>Sordariomycetes</taxon>
        <taxon>Hypocreomycetidae</taxon>
        <taxon>Glomerellales</taxon>
        <taxon>Glomerellaceae</taxon>
        <taxon>Colletotrichum</taxon>
        <taxon>Colletotrichum gloeosporioides species complex</taxon>
    </lineage>
</organism>
<evidence type="ECO:0000313" key="3">
    <source>
        <dbReference type="Proteomes" id="UP001243330"/>
    </source>
</evidence>
<feature type="compositionally biased region" description="Polar residues" evidence="1">
    <location>
        <begin position="88"/>
        <end position="97"/>
    </location>
</feature>
<accession>A0AAD9E707</accession>